<organism evidence="4 5">
    <name type="scientific">Tanacetum coccineum</name>
    <dbReference type="NCBI Taxonomy" id="301880"/>
    <lineage>
        <taxon>Eukaryota</taxon>
        <taxon>Viridiplantae</taxon>
        <taxon>Streptophyta</taxon>
        <taxon>Embryophyta</taxon>
        <taxon>Tracheophyta</taxon>
        <taxon>Spermatophyta</taxon>
        <taxon>Magnoliopsida</taxon>
        <taxon>eudicotyledons</taxon>
        <taxon>Gunneridae</taxon>
        <taxon>Pentapetalae</taxon>
        <taxon>asterids</taxon>
        <taxon>campanulids</taxon>
        <taxon>Asterales</taxon>
        <taxon>Asteraceae</taxon>
        <taxon>Asteroideae</taxon>
        <taxon>Anthemideae</taxon>
        <taxon>Anthemidinae</taxon>
        <taxon>Tanacetum</taxon>
    </lineage>
</organism>
<sequence length="292" mass="33940">MAMMENISNEWESIISGIVQKPATNTIWSVIQRLVSGAAVYFYGRLKLMCLSLKVTFDVEKVASIWALVIRSDVYYKKMECNTCYILFIDDYALKNAAVGLLAGRYFLLLSVLLVLFAYLISFEDKVLFNLDWPTKSQNDHHQKSISFTDEIDSNIDNYRFIKKLKAMDSQIKNLNEELQDIRNKYNKLREGNASKNDDTPMFERHEVNYIRSEDYQNQDSHNSFSRQSHHDHNNSEKSLTELNNDVKNDLKDFEICICSMRTVHDKLFDRDNGKTTGVLANKKSKTIKQEP</sequence>
<feature type="transmembrane region" description="Helical" evidence="3">
    <location>
        <begin position="97"/>
        <end position="121"/>
    </location>
</feature>
<evidence type="ECO:0000313" key="4">
    <source>
        <dbReference type="EMBL" id="GJT39990.1"/>
    </source>
</evidence>
<feature type="coiled-coil region" evidence="1">
    <location>
        <begin position="165"/>
        <end position="192"/>
    </location>
</feature>
<keyword evidence="3" id="KW-1133">Transmembrane helix</keyword>
<evidence type="ECO:0000256" key="2">
    <source>
        <dbReference type="SAM" id="MobiDB-lite"/>
    </source>
</evidence>
<evidence type="ECO:0000313" key="5">
    <source>
        <dbReference type="Proteomes" id="UP001151760"/>
    </source>
</evidence>
<evidence type="ECO:0000256" key="1">
    <source>
        <dbReference type="SAM" id="Coils"/>
    </source>
</evidence>
<name>A0ABQ5DLB9_9ASTR</name>
<gene>
    <name evidence="4" type="ORF">Tco_0939855</name>
</gene>
<protein>
    <submittedName>
        <fullName evidence="4">Uncharacterized protein</fullName>
    </submittedName>
</protein>
<feature type="compositionally biased region" description="Basic and acidic residues" evidence="2">
    <location>
        <begin position="229"/>
        <end position="241"/>
    </location>
</feature>
<dbReference type="EMBL" id="BQNB010015433">
    <property type="protein sequence ID" value="GJT39990.1"/>
    <property type="molecule type" value="Genomic_DNA"/>
</dbReference>
<keyword evidence="5" id="KW-1185">Reference proteome</keyword>
<evidence type="ECO:0000256" key="3">
    <source>
        <dbReference type="SAM" id="Phobius"/>
    </source>
</evidence>
<feature type="region of interest" description="Disordered" evidence="2">
    <location>
        <begin position="217"/>
        <end position="241"/>
    </location>
</feature>
<dbReference type="Proteomes" id="UP001151760">
    <property type="component" value="Unassembled WGS sequence"/>
</dbReference>
<feature type="compositionally biased region" description="Polar residues" evidence="2">
    <location>
        <begin position="217"/>
        <end position="227"/>
    </location>
</feature>
<keyword evidence="1" id="KW-0175">Coiled coil</keyword>
<reference evidence="4" key="2">
    <citation type="submission" date="2022-01" db="EMBL/GenBank/DDBJ databases">
        <authorList>
            <person name="Yamashiro T."/>
            <person name="Shiraishi A."/>
            <person name="Satake H."/>
            <person name="Nakayama K."/>
        </authorList>
    </citation>
    <scope>NUCLEOTIDE SEQUENCE</scope>
</reference>
<proteinExistence type="predicted"/>
<keyword evidence="3" id="KW-0472">Membrane</keyword>
<keyword evidence="3" id="KW-0812">Transmembrane</keyword>
<comment type="caution">
    <text evidence="4">The sequence shown here is derived from an EMBL/GenBank/DDBJ whole genome shotgun (WGS) entry which is preliminary data.</text>
</comment>
<accession>A0ABQ5DLB9</accession>
<reference evidence="4" key="1">
    <citation type="journal article" date="2022" name="Int. J. Mol. Sci.">
        <title>Draft Genome of Tanacetum Coccineum: Genomic Comparison of Closely Related Tanacetum-Family Plants.</title>
        <authorList>
            <person name="Yamashiro T."/>
            <person name="Shiraishi A."/>
            <person name="Nakayama K."/>
            <person name="Satake H."/>
        </authorList>
    </citation>
    <scope>NUCLEOTIDE SEQUENCE</scope>
</reference>